<keyword evidence="2" id="KW-1185">Reference proteome</keyword>
<accession>A0ABY4CW83</accession>
<sequence length="85" mass="9053">MASSSPDIDPTQLVRFTLQVENLTSPDRISEMRQQLMGMGLLVDRIDQGEVEVAANHGTNPGADSIRKVLNNAGFSVGDITATPG</sequence>
<proteinExistence type="predicted"/>
<evidence type="ECO:0008006" key="3">
    <source>
        <dbReference type="Google" id="ProtNLM"/>
    </source>
</evidence>
<evidence type="ECO:0000313" key="2">
    <source>
        <dbReference type="Proteomes" id="UP000831113"/>
    </source>
</evidence>
<dbReference type="EMBL" id="CP094669">
    <property type="protein sequence ID" value="UOG73244.1"/>
    <property type="molecule type" value="Genomic_DNA"/>
</dbReference>
<dbReference type="RefSeq" id="WP_243795317.1">
    <property type="nucleotide sequence ID" value="NZ_CP094669.1"/>
</dbReference>
<protein>
    <recommendedName>
        <fullName evidence="3">HMA domain-containing protein</fullName>
    </recommendedName>
</protein>
<organism evidence="1 2">
    <name type="scientific">Hymenobacter tibetensis</name>
    <dbReference type="NCBI Taxonomy" id="497967"/>
    <lineage>
        <taxon>Bacteria</taxon>
        <taxon>Pseudomonadati</taxon>
        <taxon>Bacteroidota</taxon>
        <taxon>Cytophagia</taxon>
        <taxon>Cytophagales</taxon>
        <taxon>Hymenobacteraceae</taxon>
        <taxon>Hymenobacter</taxon>
    </lineage>
</organism>
<dbReference type="Proteomes" id="UP000831113">
    <property type="component" value="Chromosome"/>
</dbReference>
<evidence type="ECO:0000313" key="1">
    <source>
        <dbReference type="EMBL" id="UOG73244.1"/>
    </source>
</evidence>
<gene>
    <name evidence="1" type="ORF">MTX78_14035</name>
</gene>
<reference evidence="1 2" key="1">
    <citation type="submission" date="2022-03" db="EMBL/GenBank/DDBJ databases">
        <title>Hymenobactersp. isolated from the air.</title>
        <authorList>
            <person name="Won M."/>
            <person name="Kwon S.-W."/>
        </authorList>
    </citation>
    <scope>NUCLEOTIDE SEQUENCE [LARGE SCALE GENOMIC DNA]</scope>
    <source>
        <strain evidence="1 2">KACC 21982</strain>
    </source>
</reference>
<name>A0ABY4CW83_9BACT</name>